<protein>
    <submittedName>
        <fullName evidence="2">PLAT domain-containing protein</fullName>
    </submittedName>
</protein>
<dbReference type="Proteomes" id="UP000095283">
    <property type="component" value="Unplaced"/>
</dbReference>
<dbReference type="SUPFAM" id="SSF49723">
    <property type="entry name" value="Lipase/lipooxygenase domain (PLAT/LH2 domain)"/>
    <property type="match status" value="1"/>
</dbReference>
<dbReference type="AlphaFoldDB" id="A0A1I7XFA7"/>
<evidence type="ECO:0000313" key="1">
    <source>
        <dbReference type="Proteomes" id="UP000095283"/>
    </source>
</evidence>
<evidence type="ECO:0000313" key="2">
    <source>
        <dbReference type="WBParaSite" id="Hba_16151"/>
    </source>
</evidence>
<name>A0A1I7XFA7_HETBA</name>
<accession>A0A1I7XFA7</accession>
<keyword evidence="1" id="KW-1185">Reference proteome</keyword>
<reference evidence="2" key="1">
    <citation type="submission" date="2016-11" db="UniProtKB">
        <authorList>
            <consortium name="WormBaseParasite"/>
        </authorList>
    </citation>
    <scope>IDENTIFICATION</scope>
</reference>
<organism evidence="1 2">
    <name type="scientific">Heterorhabditis bacteriophora</name>
    <name type="common">Entomopathogenic nematode worm</name>
    <dbReference type="NCBI Taxonomy" id="37862"/>
    <lineage>
        <taxon>Eukaryota</taxon>
        <taxon>Metazoa</taxon>
        <taxon>Ecdysozoa</taxon>
        <taxon>Nematoda</taxon>
        <taxon>Chromadorea</taxon>
        <taxon>Rhabditida</taxon>
        <taxon>Rhabditina</taxon>
        <taxon>Rhabditomorpha</taxon>
        <taxon>Strongyloidea</taxon>
        <taxon>Heterorhabditidae</taxon>
        <taxon>Heterorhabditis</taxon>
    </lineage>
</organism>
<dbReference type="WBParaSite" id="Hba_16151">
    <property type="protein sequence ID" value="Hba_16151"/>
    <property type="gene ID" value="Hba_16151"/>
</dbReference>
<proteinExistence type="predicted"/>
<sequence>MPVFCLTENLSTQHNTSNNQDGRVWDVIIATCDEAGAGTDASAYLKIYYEAGHDYETFSLDNPGSN</sequence>
<dbReference type="Gene3D" id="2.60.60.20">
    <property type="entry name" value="PLAT/LH2 domain"/>
    <property type="match status" value="1"/>
</dbReference>
<dbReference type="InterPro" id="IPR036392">
    <property type="entry name" value="PLAT/LH2_dom_sf"/>
</dbReference>